<keyword evidence="12" id="KW-1185">Reference proteome</keyword>
<feature type="transmembrane region" description="Helical" evidence="9">
    <location>
        <begin position="442"/>
        <end position="461"/>
    </location>
</feature>
<feature type="compositionally biased region" description="Low complexity" evidence="8">
    <location>
        <begin position="770"/>
        <end position="782"/>
    </location>
</feature>
<dbReference type="GO" id="GO:0005886">
    <property type="term" value="C:plasma membrane"/>
    <property type="evidence" value="ECO:0007669"/>
    <property type="project" value="UniProtKB-SubCell"/>
</dbReference>
<feature type="transmembrane region" description="Helical" evidence="9">
    <location>
        <begin position="365"/>
        <end position="389"/>
    </location>
</feature>
<dbReference type="SUPFAM" id="SSF103473">
    <property type="entry name" value="MFS general substrate transporter"/>
    <property type="match status" value="1"/>
</dbReference>
<feature type="transmembrane region" description="Helical" evidence="9">
    <location>
        <begin position="12"/>
        <end position="38"/>
    </location>
</feature>
<comment type="caution">
    <text evidence="11">The sequence shown here is derived from an EMBL/GenBank/DDBJ whole genome shotgun (WGS) entry which is preliminary data.</text>
</comment>
<dbReference type="PATRIC" id="fig|1348663.4.peg.3505"/>
<keyword evidence="2" id="KW-0813">Transport</keyword>
<feature type="transmembrane region" description="Helical" evidence="9">
    <location>
        <begin position="142"/>
        <end position="165"/>
    </location>
</feature>
<feature type="domain" description="Major facilitator superfamily (MFS) profile" evidence="10">
    <location>
        <begin position="15"/>
        <end position="465"/>
    </location>
</feature>
<feature type="transmembrane region" description="Helical" evidence="9">
    <location>
        <begin position="50"/>
        <end position="69"/>
    </location>
</feature>
<dbReference type="AlphaFoldDB" id="A0A066YTH4"/>
<dbReference type="InterPro" id="IPR011701">
    <property type="entry name" value="MFS"/>
</dbReference>
<dbReference type="InterPro" id="IPR036259">
    <property type="entry name" value="MFS_trans_sf"/>
</dbReference>
<evidence type="ECO:0000313" key="12">
    <source>
        <dbReference type="Proteomes" id="UP000027178"/>
    </source>
</evidence>
<comment type="subcellular location">
    <subcellularLocation>
        <location evidence="1">Cell membrane</location>
        <topology evidence="1">Multi-pass membrane protein</topology>
    </subcellularLocation>
</comment>
<keyword evidence="4 9" id="KW-0812">Transmembrane</keyword>
<evidence type="ECO:0000256" key="7">
    <source>
        <dbReference type="ARBA" id="ARBA00023251"/>
    </source>
</evidence>
<keyword evidence="7" id="KW-0046">Antibiotic resistance</keyword>
<dbReference type="GO" id="GO:0046677">
    <property type="term" value="P:response to antibiotic"/>
    <property type="evidence" value="ECO:0007669"/>
    <property type="project" value="UniProtKB-KW"/>
</dbReference>
<feature type="compositionally biased region" description="Basic residues" evidence="8">
    <location>
        <begin position="630"/>
        <end position="648"/>
    </location>
</feature>
<keyword evidence="6 9" id="KW-0472">Membrane</keyword>
<feature type="region of interest" description="Disordered" evidence="8">
    <location>
        <begin position="463"/>
        <end position="485"/>
    </location>
</feature>
<feature type="compositionally biased region" description="Low complexity" evidence="8">
    <location>
        <begin position="546"/>
        <end position="557"/>
    </location>
</feature>
<evidence type="ECO:0000256" key="5">
    <source>
        <dbReference type="ARBA" id="ARBA00022989"/>
    </source>
</evidence>
<evidence type="ECO:0000256" key="2">
    <source>
        <dbReference type="ARBA" id="ARBA00022448"/>
    </source>
</evidence>
<feature type="transmembrane region" description="Helical" evidence="9">
    <location>
        <begin position="302"/>
        <end position="324"/>
    </location>
</feature>
<feature type="compositionally biased region" description="Basic and acidic residues" evidence="8">
    <location>
        <begin position="515"/>
        <end position="532"/>
    </location>
</feature>
<evidence type="ECO:0000256" key="6">
    <source>
        <dbReference type="ARBA" id="ARBA00023136"/>
    </source>
</evidence>
<feature type="transmembrane region" description="Helical" evidence="9">
    <location>
        <begin position="110"/>
        <end position="130"/>
    </location>
</feature>
<feature type="compositionally biased region" description="Basic residues" evidence="8">
    <location>
        <begin position="655"/>
        <end position="674"/>
    </location>
</feature>
<dbReference type="eggNOG" id="COG0477">
    <property type="taxonomic scope" value="Bacteria"/>
</dbReference>
<dbReference type="Gene3D" id="1.20.1250.20">
    <property type="entry name" value="MFS general substrate transporter like domains"/>
    <property type="match status" value="1"/>
</dbReference>
<feature type="transmembrane region" description="Helical" evidence="9">
    <location>
        <begin position="171"/>
        <end position="191"/>
    </location>
</feature>
<feature type="transmembrane region" description="Helical" evidence="9">
    <location>
        <begin position="401"/>
        <end position="422"/>
    </location>
</feature>
<feature type="transmembrane region" description="Helical" evidence="9">
    <location>
        <begin position="203"/>
        <end position="221"/>
    </location>
</feature>
<feature type="transmembrane region" description="Helical" evidence="9">
    <location>
        <begin position="271"/>
        <end position="290"/>
    </location>
</feature>
<dbReference type="Pfam" id="PF07690">
    <property type="entry name" value="MFS_1"/>
    <property type="match status" value="1"/>
</dbReference>
<sequence length="805" mass="83603">MSEPSAPPAPRRWTALTLIALAQFMVIMDTSIIGVALPKMQIALGFSQENLSWVFNAYVIAFGGLLLLGGRLSDLFGAKRVFAAGWTVLAVGSLVAGLAGTAWVELVGRAAQGAGSALIAPAALTLLMTLFGGRPTELPKAFAVYGAAAPAGGTAGVFLGGLITQYASWEWVFWVNVPVALAVLAATPSVMPAAAARRGSIDWLGAVTVTAGLAVTVFAVVRAPEIGWGSAQTWLVLAGGLLLIAAFLLVQSRRREPLMRLGIWRSPNLAGANLAQLLMAAAWIPMWFFLNLYLQQVLGLKAFASGAALLPMTAAIMLMMIVLAPRLIARFGPKPLIVTGLAALAGGMYWLSLARPDGSFTVDVLPASLLAAVGMSLAFIPSLGTALAVPNPAEGGLASGIVNTSYQVGSALGLAAMTAVAAAHGSRELGDPVALTHGFSAAFLGAAALALLGAVASLLTLRTPARPPPRRRPPPDPAVPRPCPALPAERRAGAVVVDAAQTRPPAGRIGVAFVHGREQGREGRAEEARDAPGDGAPGPEDQPRTGGAVPVRAPGVGLRRAVPTAGGDRAVGADHRPEGQSDHPGAVRQVPDAGGPRGGRPRGAGGDHPAHRVLPGQGQVPDRPGDRAPRPLRRRGAAQARRPGHAAGRRPQDRQRRHRQRLRRRRHHRGHALRTPRPPLRLDHRRGPGAGRGRRRGDLPEVGVDDALAPGGVPRPPGLPRPQARLRGLRDRAALPLLRHRRDRAGEGPQAAQVRARRPARPAPAPPADYPGEAAARAEVAAGHPLPDTAPAAVRAARKNAEGGA</sequence>
<evidence type="ECO:0000256" key="8">
    <source>
        <dbReference type="SAM" id="MobiDB-lite"/>
    </source>
</evidence>
<dbReference type="PANTHER" id="PTHR42718">
    <property type="entry name" value="MAJOR FACILITATOR SUPERFAMILY MULTIDRUG TRANSPORTER MFSC"/>
    <property type="match status" value="1"/>
</dbReference>
<evidence type="ECO:0000256" key="3">
    <source>
        <dbReference type="ARBA" id="ARBA00022475"/>
    </source>
</evidence>
<feature type="compositionally biased region" description="Gly residues" evidence="8">
    <location>
        <begin position="595"/>
        <end position="606"/>
    </location>
</feature>
<feature type="transmembrane region" description="Helical" evidence="9">
    <location>
        <begin position="233"/>
        <end position="250"/>
    </location>
</feature>
<dbReference type="EMBL" id="JNBY01000092">
    <property type="protein sequence ID" value="KDN84547.1"/>
    <property type="molecule type" value="Genomic_DNA"/>
</dbReference>
<protein>
    <submittedName>
        <fullName evidence="11">Transporter</fullName>
    </submittedName>
</protein>
<feature type="compositionally biased region" description="Basic and acidic residues" evidence="8">
    <location>
        <begin position="571"/>
        <end position="581"/>
    </location>
</feature>
<dbReference type="GO" id="GO:0022857">
    <property type="term" value="F:transmembrane transporter activity"/>
    <property type="evidence" value="ECO:0007669"/>
    <property type="project" value="InterPro"/>
</dbReference>
<dbReference type="CDD" id="cd17321">
    <property type="entry name" value="MFS_MMR_MDR_like"/>
    <property type="match status" value="1"/>
</dbReference>
<evidence type="ECO:0000259" key="10">
    <source>
        <dbReference type="PROSITE" id="PS50850"/>
    </source>
</evidence>
<dbReference type="PROSITE" id="PS50850">
    <property type="entry name" value="MFS"/>
    <property type="match status" value="1"/>
</dbReference>
<evidence type="ECO:0000256" key="4">
    <source>
        <dbReference type="ARBA" id="ARBA00022692"/>
    </source>
</evidence>
<feature type="region of interest" description="Disordered" evidence="8">
    <location>
        <begin position="511"/>
        <end position="805"/>
    </location>
</feature>
<name>A0A066YTH4_9ACTN</name>
<gene>
    <name evidence="11" type="ORF">KCH_36390</name>
</gene>
<proteinExistence type="predicted"/>
<keyword evidence="3" id="KW-1003">Cell membrane</keyword>
<organism evidence="11 12">
    <name type="scientific">Kitasatospora cheerisanensis KCTC 2395</name>
    <dbReference type="NCBI Taxonomy" id="1348663"/>
    <lineage>
        <taxon>Bacteria</taxon>
        <taxon>Bacillati</taxon>
        <taxon>Actinomycetota</taxon>
        <taxon>Actinomycetes</taxon>
        <taxon>Kitasatosporales</taxon>
        <taxon>Streptomycetaceae</taxon>
        <taxon>Kitasatospora</taxon>
    </lineage>
</organism>
<accession>A0A066YTH4</accession>
<evidence type="ECO:0000256" key="9">
    <source>
        <dbReference type="SAM" id="Phobius"/>
    </source>
</evidence>
<feature type="transmembrane region" description="Helical" evidence="9">
    <location>
        <begin position="336"/>
        <end position="353"/>
    </location>
</feature>
<evidence type="ECO:0000313" key="11">
    <source>
        <dbReference type="EMBL" id="KDN84547.1"/>
    </source>
</evidence>
<dbReference type="HOGENOM" id="CLU_349777_0_0_11"/>
<dbReference type="PANTHER" id="PTHR42718:SF46">
    <property type="entry name" value="BLR6921 PROTEIN"/>
    <property type="match status" value="1"/>
</dbReference>
<feature type="transmembrane region" description="Helical" evidence="9">
    <location>
        <begin position="81"/>
        <end position="104"/>
    </location>
</feature>
<reference evidence="11 12" key="1">
    <citation type="submission" date="2014-05" db="EMBL/GenBank/DDBJ databases">
        <title>Draft Genome Sequence of Kitasatospora cheerisanensis KCTC 2395.</title>
        <authorList>
            <person name="Nam D.H."/>
        </authorList>
    </citation>
    <scope>NUCLEOTIDE SEQUENCE [LARGE SCALE GENOMIC DNA]</scope>
    <source>
        <strain evidence="11 12">KCTC 2395</strain>
    </source>
</reference>
<dbReference type="Gene3D" id="1.20.1720.10">
    <property type="entry name" value="Multidrug resistance protein D"/>
    <property type="match status" value="1"/>
</dbReference>
<feature type="compositionally biased region" description="Pro residues" evidence="8">
    <location>
        <begin position="475"/>
        <end position="485"/>
    </location>
</feature>
<evidence type="ECO:0000256" key="1">
    <source>
        <dbReference type="ARBA" id="ARBA00004651"/>
    </source>
</evidence>
<dbReference type="InterPro" id="IPR020846">
    <property type="entry name" value="MFS_dom"/>
</dbReference>
<keyword evidence="5 9" id="KW-1133">Transmembrane helix</keyword>
<dbReference type="Proteomes" id="UP000027178">
    <property type="component" value="Unassembled WGS sequence"/>
</dbReference>